<reference evidence="2 3" key="1">
    <citation type="submission" date="2019-10" db="EMBL/GenBank/DDBJ databases">
        <title>Assembly and Annotation for the nematode Trichostrongylus colubriformis.</title>
        <authorList>
            <person name="Martin J."/>
        </authorList>
    </citation>
    <scope>NUCLEOTIDE SEQUENCE [LARGE SCALE GENOMIC DNA]</scope>
    <source>
        <strain evidence="2">G859</strain>
        <tissue evidence="2">Whole worm</tissue>
    </source>
</reference>
<accession>A0AAN8F572</accession>
<evidence type="ECO:0000313" key="3">
    <source>
        <dbReference type="Proteomes" id="UP001331761"/>
    </source>
</evidence>
<evidence type="ECO:0000313" key="2">
    <source>
        <dbReference type="EMBL" id="KAK5970565.1"/>
    </source>
</evidence>
<comment type="caution">
    <text evidence="2">The sequence shown here is derived from an EMBL/GenBank/DDBJ whole genome shotgun (WGS) entry which is preliminary data.</text>
</comment>
<evidence type="ECO:0000256" key="1">
    <source>
        <dbReference type="SAM" id="MobiDB-lite"/>
    </source>
</evidence>
<protein>
    <submittedName>
        <fullName evidence="2">Uncharacterized protein</fullName>
    </submittedName>
</protein>
<organism evidence="2 3">
    <name type="scientific">Trichostrongylus colubriformis</name>
    <name type="common">Black scour worm</name>
    <dbReference type="NCBI Taxonomy" id="6319"/>
    <lineage>
        <taxon>Eukaryota</taxon>
        <taxon>Metazoa</taxon>
        <taxon>Ecdysozoa</taxon>
        <taxon>Nematoda</taxon>
        <taxon>Chromadorea</taxon>
        <taxon>Rhabditida</taxon>
        <taxon>Rhabditina</taxon>
        <taxon>Rhabditomorpha</taxon>
        <taxon>Strongyloidea</taxon>
        <taxon>Trichostrongylidae</taxon>
        <taxon>Trichostrongylus</taxon>
    </lineage>
</organism>
<name>A0AAN8F572_TRICO</name>
<feature type="region of interest" description="Disordered" evidence="1">
    <location>
        <begin position="1"/>
        <end position="22"/>
    </location>
</feature>
<gene>
    <name evidence="2" type="ORF">GCK32_021078</name>
</gene>
<dbReference type="Proteomes" id="UP001331761">
    <property type="component" value="Unassembled WGS sequence"/>
</dbReference>
<feature type="compositionally biased region" description="Basic and acidic residues" evidence="1">
    <location>
        <begin position="1"/>
        <end position="10"/>
    </location>
</feature>
<proteinExistence type="predicted"/>
<dbReference type="EMBL" id="WIXE01018829">
    <property type="protein sequence ID" value="KAK5970565.1"/>
    <property type="molecule type" value="Genomic_DNA"/>
</dbReference>
<dbReference type="AlphaFoldDB" id="A0AAN8F572"/>
<sequence>MFHPRSEESTRSGPENIGEGIAVPLLESSSLLGR</sequence>
<keyword evidence="3" id="KW-1185">Reference proteome</keyword>